<evidence type="ECO:0000256" key="3">
    <source>
        <dbReference type="ARBA" id="ARBA00012438"/>
    </source>
</evidence>
<feature type="transmembrane region" description="Helical" evidence="14">
    <location>
        <begin position="172"/>
        <end position="191"/>
    </location>
</feature>
<dbReference type="PROSITE" id="PS50109">
    <property type="entry name" value="HIS_KIN"/>
    <property type="match status" value="1"/>
</dbReference>
<dbReference type="InterPro" id="IPR033463">
    <property type="entry name" value="sCache_3"/>
</dbReference>
<dbReference type="Gene3D" id="3.30.450.20">
    <property type="entry name" value="PAS domain"/>
    <property type="match status" value="2"/>
</dbReference>
<feature type="domain" description="Histidine kinase" evidence="15">
    <location>
        <begin position="331"/>
        <end position="526"/>
    </location>
</feature>
<keyword evidence="12" id="KW-0902">Two-component regulatory system</keyword>
<dbReference type="EMBL" id="CP020772">
    <property type="protein sequence ID" value="ARI79130.1"/>
    <property type="molecule type" value="Genomic_DNA"/>
</dbReference>
<dbReference type="InterPro" id="IPR039506">
    <property type="entry name" value="SPOB_a"/>
</dbReference>
<evidence type="ECO:0000256" key="8">
    <source>
        <dbReference type="ARBA" id="ARBA00022741"/>
    </source>
</evidence>
<evidence type="ECO:0000256" key="10">
    <source>
        <dbReference type="ARBA" id="ARBA00022840"/>
    </source>
</evidence>
<evidence type="ECO:0000256" key="5">
    <source>
        <dbReference type="ARBA" id="ARBA00022553"/>
    </source>
</evidence>
<dbReference type="KEGG" id="hmn:HM131_05925"/>
<evidence type="ECO:0000256" key="12">
    <source>
        <dbReference type="ARBA" id="ARBA00023012"/>
    </source>
</evidence>
<accession>A0A1W6A0W6</accession>
<sequence length="543" mass="60508">MKQMPIRWKITILSFGIVLFSVVIGGIIIIGKTIESKEESLGDHALITGRTVANLPALKENLTESEGWKQINPMVERIRTINNSDYIVVLNMNRVRFSHPIDDKLGTLSSGKDEGPAFAEHSYTSKAEGEMGVAVRAFVPVMNEEHEQIGVVIVGNLLPSFLDVLNDMKNEILIVLFLTLLFGVTGSWLLARHIKEQTYRLEPHEIVQLLVERTATFQAMNEGVVAINNEGRITIMNDKASKILGIAGDQTGQQIEKVIPDIKLGGVLNSGKAVYNKELRLGSTLVMSTQIPVRVNNDTIGAVVIFQDRTDVTKLAEELTGVKAFVDALRVQNHEHLNKLHTIAGLIQLDKKEQALNFVFETSEKQEQLSNFLVKNLRDYSLSGLLLSKVSRGKELGIEVNIDEQSELKHYPPLMDHHDFVLILGNLIENAFHSFEDIERDQKWIDIFLVQDEAACQICVEDNGKGIQEEKQSKIFDRGFTTKGDNGSGIGLYLVKKIVDKGLGEIELISQQNEGTSVVITIPMMIEEDRYEQPTTGNSSTIN</sequence>
<keyword evidence="9 16" id="KW-0418">Kinase</keyword>
<keyword evidence="8" id="KW-0547">Nucleotide-binding</keyword>
<evidence type="ECO:0000256" key="9">
    <source>
        <dbReference type="ARBA" id="ARBA00022777"/>
    </source>
</evidence>
<dbReference type="SUPFAM" id="SSF55890">
    <property type="entry name" value="Sporulation response regulatory protein Spo0B"/>
    <property type="match status" value="1"/>
</dbReference>
<dbReference type="SUPFAM" id="SSF103190">
    <property type="entry name" value="Sensory domain-like"/>
    <property type="match status" value="1"/>
</dbReference>
<reference evidence="16 17" key="1">
    <citation type="submission" date="2017-04" db="EMBL/GenBank/DDBJ databases">
        <title>The whole genome sequencing and assembly of Halobacillus mangrovi strain.</title>
        <authorList>
            <person name="Lee S.-J."/>
            <person name="Park M.-K."/>
            <person name="Kim J.-Y."/>
            <person name="Lee Y.-J."/>
            <person name="Yi H."/>
            <person name="Bahn Y.-S."/>
            <person name="Kim J.F."/>
            <person name="Lee D.-W."/>
        </authorList>
    </citation>
    <scope>NUCLEOTIDE SEQUENCE [LARGE SCALE GENOMIC DNA]</scope>
    <source>
        <strain evidence="16 17">KTB 131</strain>
    </source>
</reference>
<comment type="catalytic activity">
    <reaction evidence="1">
        <text>ATP + protein L-histidine = ADP + protein N-phospho-L-histidine.</text>
        <dbReference type="EC" id="2.7.13.3"/>
    </reaction>
</comment>
<dbReference type="Gene3D" id="3.30.565.10">
    <property type="entry name" value="Histidine kinase-like ATPase, C-terminal domain"/>
    <property type="match status" value="1"/>
</dbReference>
<dbReference type="InterPro" id="IPR004358">
    <property type="entry name" value="Sig_transdc_His_kin-like_C"/>
</dbReference>
<dbReference type="SUPFAM" id="SSF55785">
    <property type="entry name" value="PYP-like sensor domain (PAS domain)"/>
    <property type="match status" value="1"/>
</dbReference>
<evidence type="ECO:0000259" key="15">
    <source>
        <dbReference type="PROSITE" id="PS50109"/>
    </source>
</evidence>
<dbReference type="SUPFAM" id="SSF55874">
    <property type="entry name" value="ATPase domain of HSP90 chaperone/DNA topoisomerase II/histidine kinase"/>
    <property type="match status" value="1"/>
</dbReference>
<name>A0A1W6A0W6_9BACI</name>
<dbReference type="Gene3D" id="1.10.287.130">
    <property type="match status" value="1"/>
</dbReference>
<dbReference type="GO" id="GO:0005524">
    <property type="term" value="F:ATP binding"/>
    <property type="evidence" value="ECO:0007669"/>
    <property type="project" value="UniProtKB-KW"/>
</dbReference>
<evidence type="ECO:0000313" key="16">
    <source>
        <dbReference type="EMBL" id="ARI79130.1"/>
    </source>
</evidence>
<dbReference type="GO" id="GO:0005886">
    <property type="term" value="C:plasma membrane"/>
    <property type="evidence" value="ECO:0007669"/>
    <property type="project" value="UniProtKB-SubCell"/>
</dbReference>
<evidence type="ECO:0000256" key="7">
    <source>
        <dbReference type="ARBA" id="ARBA00022692"/>
    </source>
</evidence>
<keyword evidence="11 14" id="KW-1133">Transmembrane helix</keyword>
<dbReference type="InterPro" id="IPR029151">
    <property type="entry name" value="Sensor-like_sf"/>
</dbReference>
<gene>
    <name evidence="16" type="ORF">HM131_05925</name>
</gene>
<dbReference type="Pfam" id="PF14689">
    <property type="entry name" value="SPOB_a"/>
    <property type="match status" value="1"/>
</dbReference>
<organism evidence="16 17">
    <name type="scientific">Halobacillus mangrovi</name>
    <dbReference type="NCBI Taxonomy" id="402384"/>
    <lineage>
        <taxon>Bacteria</taxon>
        <taxon>Bacillati</taxon>
        <taxon>Bacillota</taxon>
        <taxon>Bacilli</taxon>
        <taxon>Bacillales</taxon>
        <taxon>Bacillaceae</taxon>
        <taxon>Halobacillus</taxon>
    </lineage>
</organism>
<keyword evidence="5" id="KW-0597">Phosphoprotein</keyword>
<evidence type="ECO:0000256" key="6">
    <source>
        <dbReference type="ARBA" id="ARBA00022679"/>
    </source>
</evidence>
<dbReference type="InterPro" id="IPR005467">
    <property type="entry name" value="His_kinase_dom"/>
</dbReference>
<dbReference type="InterPro" id="IPR016120">
    <property type="entry name" value="Sig_transdc_His_kin_SpoOB"/>
</dbReference>
<dbReference type="PRINTS" id="PR00344">
    <property type="entry name" value="BCTRLSENSOR"/>
</dbReference>
<keyword evidence="6" id="KW-0808">Transferase</keyword>
<keyword evidence="17" id="KW-1185">Reference proteome</keyword>
<dbReference type="Pfam" id="PF02518">
    <property type="entry name" value="HATPase_c"/>
    <property type="match status" value="1"/>
</dbReference>
<dbReference type="AlphaFoldDB" id="A0A1W6A0W6"/>
<evidence type="ECO:0000256" key="4">
    <source>
        <dbReference type="ARBA" id="ARBA00022475"/>
    </source>
</evidence>
<dbReference type="PANTHER" id="PTHR43547:SF10">
    <property type="entry name" value="SENSOR HISTIDINE KINASE DCUS"/>
    <property type="match status" value="1"/>
</dbReference>
<dbReference type="STRING" id="402384.HM131_05925"/>
<protein>
    <recommendedName>
        <fullName evidence="3">histidine kinase</fullName>
        <ecNumber evidence="3">2.7.13.3</ecNumber>
    </recommendedName>
</protein>
<keyword evidence="4" id="KW-1003">Cell membrane</keyword>
<evidence type="ECO:0000256" key="2">
    <source>
        <dbReference type="ARBA" id="ARBA00004651"/>
    </source>
</evidence>
<keyword evidence="7 14" id="KW-0812">Transmembrane</keyword>
<dbReference type="Pfam" id="PF17203">
    <property type="entry name" value="sCache_3_2"/>
    <property type="match status" value="1"/>
</dbReference>
<dbReference type="PANTHER" id="PTHR43547">
    <property type="entry name" value="TWO-COMPONENT HISTIDINE KINASE"/>
    <property type="match status" value="1"/>
</dbReference>
<evidence type="ECO:0000313" key="17">
    <source>
        <dbReference type="Proteomes" id="UP000192527"/>
    </source>
</evidence>
<dbReference type="InterPro" id="IPR035965">
    <property type="entry name" value="PAS-like_dom_sf"/>
</dbReference>
<keyword evidence="13 14" id="KW-0472">Membrane</keyword>
<keyword evidence="10" id="KW-0067">ATP-binding</keyword>
<evidence type="ECO:0000256" key="14">
    <source>
        <dbReference type="SAM" id="Phobius"/>
    </source>
</evidence>
<evidence type="ECO:0000256" key="13">
    <source>
        <dbReference type="ARBA" id="ARBA00023136"/>
    </source>
</evidence>
<dbReference type="InterPro" id="IPR036890">
    <property type="entry name" value="HATPase_C_sf"/>
</dbReference>
<dbReference type="GO" id="GO:0000155">
    <property type="term" value="F:phosphorelay sensor kinase activity"/>
    <property type="evidence" value="ECO:0007669"/>
    <property type="project" value="InterPro"/>
</dbReference>
<proteinExistence type="predicted"/>
<comment type="subcellular location">
    <subcellularLocation>
        <location evidence="2">Cell membrane</location>
        <topology evidence="2">Multi-pass membrane protein</topology>
    </subcellularLocation>
</comment>
<dbReference type="InterPro" id="IPR003594">
    <property type="entry name" value="HATPase_dom"/>
</dbReference>
<evidence type="ECO:0000256" key="1">
    <source>
        <dbReference type="ARBA" id="ARBA00000085"/>
    </source>
</evidence>
<feature type="transmembrane region" description="Helical" evidence="14">
    <location>
        <begin position="12"/>
        <end position="31"/>
    </location>
</feature>
<dbReference type="EC" id="2.7.13.3" evidence="3"/>
<dbReference type="OrthoDB" id="9792686at2"/>
<dbReference type="SMART" id="SM00387">
    <property type="entry name" value="HATPase_c"/>
    <property type="match status" value="1"/>
</dbReference>
<evidence type="ECO:0000256" key="11">
    <source>
        <dbReference type="ARBA" id="ARBA00022989"/>
    </source>
</evidence>
<dbReference type="Proteomes" id="UP000192527">
    <property type="component" value="Chromosome"/>
</dbReference>